<dbReference type="SUPFAM" id="SSF50998">
    <property type="entry name" value="Quinoprotein alcohol dehydrogenase-like"/>
    <property type="match status" value="1"/>
</dbReference>
<protein>
    <submittedName>
        <fullName evidence="5">Uncharacterized protein</fullName>
    </submittedName>
</protein>
<proteinExistence type="predicted"/>
<dbReference type="GO" id="GO:0000472">
    <property type="term" value="P:endonucleolytic cleavage to generate mature 5'-end of SSU-rRNA from (SSU-rRNA, 5.8S rRNA, LSU-rRNA)"/>
    <property type="evidence" value="ECO:0007669"/>
    <property type="project" value="TreeGrafter"/>
</dbReference>
<dbReference type="GO" id="GO:0005730">
    <property type="term" value="C:nucleolus"/>
    <property type="evidence" value="ECO:0007669"/>
    <property type="project" value="TreeGrafter"/>
</dbReference>
<evidence type="ECO:0000256" key="2">
    <source>
        <dbReference type="ARBA" id="ARBA00022737"/>
    </source>
</evidence>
<dbReference type="Gene3D" id="2.130.10.10">
    <property type="entry name" value="YVTN repeat-like/Quinoprotein amine dehydrogenase"/>
    <property type="match status" value="3"/>
</dbReference>
<evidence type="ECO:0000313" key="4">
    <source>
        <dbReference type="EMBL" id="JAS10563.1"/>
    </source>
</evidence>
<dbReference type="InterPro" id="IPR020472">
    <property type="entry name" value="WD40_PAC1"/>
</dbReference>
<dbReference type="InterPro" id="IPR019775">
    <property type="entry name" value="WD40_repeat_CS"/>
</dbReference>
<feature type="repeat" description="WD" evidence="3">
    <location>
        <begin position="147"/>
        <end position="191"/>
    </location>
</feature>
<dbReference type="PROSITE" id="PS50294">
    <property type="entry name" value="WD_REPEATS_REGION"/>
    <property type="match status" value="4"/>
</dbReference>
<keyword evidence="2" id="KW-0677">Repeat</keyword>
<dbReference type="EMBL" id="GEDC01003068">
    <property type="protein sequence ID" value="JAS34230.1"/>
    <property type="molecule type" value="Transcribed_RNA"/>
</dbReference>
<dbReference type="GO" id="GO:0030686">
    <property type="term" value="C:90S preribosome"/>
    <property type="evidence" value="ECO:0007669"/>
    <property type="project" value="TreeGrafter"/>
</dbReference>
<evidence type="ECO:0000256" key="1">
    <source>
        <dbReference type="ARBA" id="ARBA00022574"/>
    </source>
</evidence>
<sequence>MAQMKLKEIFKVQNVHKAFYTGGEVDWTSDGSEILCQCGSNIQILNVENGTISYTIGQELANDEEEDLILTFCLNNDDEKVVTVHKSGLFKEWNLKEKKIVKMWKSIHKGPVACLSLANDSMLLASGGSDSSVRVWDMAHHACTHNLIGIQGVVSVLVFHENSKGETQVFAAADDTTIKVWDLKSSEVVMTFPGHYSTVTGIGFHPGNKHFISCSRDKVIILWDLEEGKQLFTIPVYESLESLVMLPEKISIPGHERLKGGVYVAVAGEKGIISIWDALHKTKLFSQTQSKVVGSEDGCLAVTKLLFNSTKKLIAVVSADHNIILNELDTMSPAKQFVGFSDEILDIAYVGPKESHIAVATNSQDIKLYNASNMSCQLLQGHNDFVVTLSTSLANPCLLASGSKDKSIRLWLLMEGRSQCVAVGTRHTASVSSIVLSQLTTSFIVSASEDTTLKLWNLPKNFDLDAEEDLNTKFTVIAHEKDINSVCVSPNDKLIATGSLDKTAKVKKDSLMFVSFYTEFLHLIVD</sequence>
<evidence type="ECO:0000256" key="3">
    <source>
        <dbReference type="PROSITE-ProRule" id="PRU00221"/>
    </source>
</evidence>
<feature type="repeat" description="WD" evidence="3">
    <location>
        <begin position="105"/>
        <end position="146"/>
    </location>
</feature>
<dbReference type="InterPro" id="IPR015943">
    <property type="entry name" value="WD40/YVTN_repeat-like_dom_sf"/>
</dbReference>
<dbReference type="PANTHER" id="PTHR19854:SF15">
    <property type="entry name" value="TRANSDUCIN BETA-LIKE PROTEIN 3"/>
    <property type="match status" value="1"/>
</dbReference>
<dbReference type="PROSITE" id="PS50082">
    <property type="entry name" value="WD_REPEATS_2"/>
    <property type="match status" value="6"/>
</dbReference>
<name>A0A1B6E8G7_9HEMI</name>
<dbReference type="InterPro" id="IPR001680">
    <property type="entry name" value="WD40_rpt"/>
</dbReference>
<reference evidence="5" key="1">
    <citation type="submission" date="2015-12" db="EMBL/GenBank/DDBJ databases">
        <title>De novo transcriptome assembly of four potential Pierce s Disease insect vectors from Arizona vineyards.</title>
        <authorList>
            <person name="Tassone E.E."/>
        </authorList>
    </citation>
    <scope>NUCLEOTIDE SEQUENCE</scope>
</reference>
<dbReference type="Pfam" id="PF00400">
    <property type="entry name" value="WD40"/>
    <property type="match status" value="6"/>
</dbReference>
<gene>
    <name evidence="5" type="ORF">g.21145</name>
    <name evidence="4" type="ORF">g.21150</name>
</gene>
<dbReference type="InterPro" id="IPR011047">
    <property type="entry name" value="Quinoprotein_ADH-like_sf"/>
</dbReference>
<feature type="repeat" description="WD" evidence="3">
    <location>
        <begin position="476"/>
        <end position="506"/>
    </location>
</feature>
<dbReference type="GO" id="GO:0000480">
    <property type="term" value="P:endonucleolytic cleavage in 5'-ETS of tricistronic rRNA transcript (SSU-rRNA, 5.8S rRNA, LSU-rRNA)"/>
    <property type="evidence" value="ECO:0007669"/>
    <property type="project" value="TreeGrafter"/>
</dbReference>
<dbReference type="AlphaFoldDB" id="A0A1B6E8G7"/>
<dbReference type="GO" id="GO:0034511">
    <property type="term" value="F:U3 snoRNA binding"/>
    <property type="evidence" value="ECO:0007669"/>
    <property type="project" value="TreeGrafter"/>
</dbReference>
<feature type="repeat" description="WD" evidence="3">
    <location>
        <begin position="424"/>
        <end position="458"/>
    </location>
</feature>
<dbReference type="CDD" id="cd00200">
    <property type="entry name" value="WD40"/>
    <property type="match status" value="1"/>
</dbReference>
<dbReference type="SMART" id="SM00320">
    <property type="entry name" value="WD40"/>
    <property type="match status" value="10"/>
</dbReference>
<organism evidence="5">
    <name type="scientific">Clastoptera arizonana</name>
    <name type="common">Arizona spittle bug</name>
    <dbReference type="NCBI Taxonomy" id="38151"/>
    <lineage>
        <taxon>Eukaryota</taxon>
        <taxon>Metazoa</taxon>
        <taxon>Ecdysozoa</taxon>
        <taxon>Arthropoda</taxon>
        <taxon>Hexapoda</taxon>
        <taxon>Insecta</taxon>
        <taxon>Pterygota</taxon>
        <taxon>Neoptera</taxon>
        <taxon>Paraneoptera</taxon>
        <taxon>Hemiptera</taxon>
        <taxon>Auchenorrhyncha</taxon>
        <taxon>Cercopoidea</taxon>
        <taxon>Clastopteridae</taxon>
        <taxon>Clastoptera</taxon>
    </lineage>
</organism>
<dbReference type="PRINTS" id="PR00320">
    <property type="entry name" value="GPROTEINBRPT"/>
</dbReference>
<accession>A0A1B6E8G7</accession>
<dbReference type="PROSITE" id="PS00678">
    <property type="entry name" value="WD_REPEATS_1"/>
    <property type="match status" value="3"/>
</dbReference>
<feature type="repeat" description="WD" evidence="3">
    <location>
        <begin position="379"/>
        <end position="411"/>
    </location>
</feature>
<dbReference type="EMBL" id="GEDC01026735">
    <property type="protein sequence ID" value="JAS10563.1"/>
    <property type="molecule type" value="Transcribed_RNA"/>
</dbReference>
<feature type="repeat" description="WD" evidence="3">
    <location>
        <begin position="192"/>
        <end position="233"/>
    </location>
</feature>
<keyword evidence="1 3" id="KW-0853">WD repeat</keyword>
<dbReference type="PANTHER" id="PTHR19854">
    <property type="entry name" value="TRANSDUCIN BETA-LIKE 3"/>
    <property type="match status" value="1"/>
</dbReference>
<evidence type="ECO:0000313" key="5">
    <source>
        <dbReference type="EMBL" id="JAS34230.1"/>
    </source>
</evidence>